<dbReference type="GO" id="GO:0016020">
    <property type="term" value="C:membrane"/>
    <property type="evidence" value="ECO:0007669"/>
    <property type="project" value="InterPro"/>
</dbReference>
<dbReference type="GO" id="GO:0006113">
    <property type="term" value="P:fermentation"/>
    <property type="evidence" value="ECO:0007669"/>
    <property type="project" value="InterPro"/>
</dbReference>
<dbReference type="VEuPathDB" id="AmoebaDB:NAEGRDRAFT_69657"/>
<keyword evidence="2" id="KW-0812">Transmembrane</keyword>
<evidence type="ECO:0000256" key="1">
    <source>
        <dbReference type="SAM" id="MobiDB-lite"/>
    </source>
</evidence>
<proteinExistence type="predicted"/>
<dbReference type="Proteomes" id="UP000006671">
    <property type="component" value="Unassembled WGS sequence"/>
</dbReference>
<feature type="compositionally biased region" description="Polar residues" evidence="1">
    <location>
        <begin position="1967"/>
        <end position="1981"/>
    </location>
</feature>
<keyword evidence="2" id="KW-1133">Transmembrane helix</keyword>
<dbReference type="KEGG" id="ngr:NAEGRDRAFT_69657"/>
<keyword evidence="2" id="KW-0472">Membrane</keyword>
<dbReference type="InterPro" id="IPR029636">
    <property type="entry name" value="Csf1"/>
</dbReference>
<dbReference type="PANTHER" id="PTHR32085">
    <property type="entry name" value="PROTEIN CSF1"/>
    <property type="match status" value="1"/>
</dbReference>
<name>D2VL45_NAEGR</name>
<accession>D2VL45</accession>
<dbReference type="GeneID" id="8851993"/>
<dbReference type="eggNOG" id="KOG3596">
    <property type="taxonomic scope" value="Eukaryota"/>
</dbReference>
<dbReference type="OrthoDB" id="10051416at2759"/>
<evidence type="ECO:0000256" key="2">
    <source>
        <dbReference type="SAM" id="Phobius"/>
    </source>
</evidence>
<feature type="transmembrane region" description="Helical" evidence="2">
    <location>
        <begin position="12"/>
        <end position="31"/>
    </location>
</feature>
<keyword evidence="4" id="KW-1185">Reference proteome</keyword>
<protein>
    <submittedName>
        <fullName evidence="3">Predicted protein</fullName>
    </submittedName>
</protein>
<dbReference type="EMBL" id="GG738879">
    <property type="protein sequence ID" value="EFC42477.1"/>
    <property type="molecule type" value="Genomic_DNA"/>
</dbReference>
<evidence type="ECO:0000313" key="4">
    <source>
        <dbReference type="Proteomes" id="UP000006671"/>
    </source>
</evidence>
<feature type="region of interest" description="Disordered" evidence="1">
    <location>
        <begin position="342"/>
        <end position="367"/>
    </location>
</feature>
<evidence type="ECO:0000313" key="3">
    <source>
        <dbReference type="EMBL" id="EFC42477.1"/>
    </source>
</evidence>
<dbReference type="RefSeq" id="XP_002675221.1">
    <property type="nucleotide sequence ID" value="XM_002675175.1"/>
</dbReference>
<gene>
    <name evidence="3" type="ORF">NAEGRDRAFT_69657</name>
</gene>
<feature type="region of interest" description="Disordered" evidence="1">
    <location>
        <begin position="1765"/>
        <end position="1784"/>
    </location>
</feature>
<dbReference type="PROSITE" id="PS50096">
    <property type="entry name" value="IQ"/>
    <property type="match status" value="1"/>
</dbReference>
<dbReference type="CDD" id="cd23767">
    <property type="entry name" value="IQCD"/>
    <property type="match status" value="1"/>
</dbReference>
<feature type="region of interest" description="Disordered" evidence="1">
    <location>
        <begin position="1054"/>
        <end position="1092"/>
    </location>
</feature>
<reference evidence="3 4" key="1">
    <citation type="journal article" date="2010" name="Cell">
        <title>The genome of Naegleria gruberi illuminates early eukaryotic versatility.</title>
        <authorList>
            <person name="Fritz-Laylin L.K."/>
            <person name="Prochnik S.E."/>
            <person name="Ginger M.L."/>
            <person name="Dacks J.B."/>
            <person name="Carpenter M.L."/>
            <person name="Field M.C."/>
            <person name="Kuo A."/>
            <person name="Paredez A."/>
            <person name="Chapman J."/>
            <person name="Pham J."/>
            <person name="Shu S."/>
            <person name="Neupane R."/>
            <person name="Cipriano M."/>
            <person name="Mancuso J."/>
            <person name="Tu H."/>
            <person name="Salamov A."/>
            <person name="Lindquist E."/>
            <person name="Shapiro H."/>
            <person name="Lucas S."/>
            <person name="Grigoriev I.V."/>
            <person name="Cande W.Z."/>
            <person name="Fulton C."/>
            <person name="Rokhsar D.S."/>
            <person name="Dawson S.C."/>
        </authorList>
    </citation>
    <scope>NUCLEOTIDE SEQUENCE [LARGE SCALE GENOMIC DNA]</scope>
    <source>
        <strain evidence="3 4">NEG-M</strain>
    </source>
</reference>
<feature type="region of interest" description="Disordered" evidence="1">
    <location>
        <begin position="1961"/>
        <end position="1981"/>
    </location>
</feature>
<sequence>MALTDDEISSLVAFVICAVLLMAFIVIYVLFSSRIFAFVISKLLWYWKLKANNEYLSIGSLTFAPLGGKILFRGVQYTTKNGSLQIIDGYIEVYWWFIIKSTWQKTKKESRFRCYLNGVEWLIYNNVSRYDQINAKKLNYNLSDSEDEDNMQNDDRIHDTEDEGNRDIMEEDNIQRFFKWAKNVGVDVRRGCIAIGNSELPISLRIAFRRALATVGLEKPNSTLDKYKLKADINFEYFKIMFIENNNVPQYNTPHFELSRKKTEEDIIKEVQRQFKVIFKNSNFDFMNELKTMTTEKIDKEPEYVFNMKEASDKKSTIVDQKKVCLCTKLRVCYYYEEGGVTPEDESRSPNLMRSNDDNVRSNSEPSPVHGVELHFDRFVDGAVVYGPWGDHQRALLQAFFFPPLYENAKYYRKTAGRQRKSEKFDVEFYFNEKTTWVFPFIATPKTLREKKENKGDEQILTMIFDKNSFLHWSGDMYASLATNETITNIDFNFPGMSLITSNTQATFGESEIGKGHFIMRNSAEWNGRKDWTFNFEANKSTVYYTAEHIGFIMDLIRDWRNYPNQKQATLLDFIPSVYTYNFKLYNSMLKMHTNDLNIVEFPNDSSKNHFFCIDYPLMSISFTAPGEVFSPPSVEYSFSVEVKGDAQVDPGVHMEYPKDHPVHEMQMEPGKKFLWGERAHVHGTYTVHDKINVENVDSCIINVDLFNVNLMVNGYHLNYLITMWFDHFTAERFWMSESEYIANGYKNDKSKQISNLQSTDLSSIPYPSNPTEYFVTINIKRGIVHLPHSLYSREECTQLMGEEFTMDIRYVPSSIDLCFNLGQLMAEIPINPDEKVRPSKKFIGCEGIKFLAQLPIGPNPDGLLWRRKIHFDIGAITGEITPSQIGNIVNIGLNFVYQWKLAYFPKPDITFKKSDYSRRQYSSEEFDEYLIWDVRVTFVSISAVISMTNGMVNIDLDKGIDINFDSLNNGSSNSRLNVLVPSIHARIMNARETGMKVDGDWVQIGELLSGLKVGMEKKTHDLKEHYFRQQRFIQNMNGDSFGLNFSADKQMETSLNKREMETSASTSKKRSKKKNPSKRSVAKTTTEISETDISETDTDAEFFDIDDDELELEEEEEKVQKVRKVFNGLTFHDTELGKTISVDYIDSIISEDGSQFIEKDVLDDRAQWNLISKSSPSLSTYSSYLKNYYYEQERESLMPLTYNAKQFLTDRYPHHRMGMYSPFPEYHLRRNKNTEDSNELLPIVSKFSKLDMKDFRGQFYSFSSGKDRENIERILQIESNFTSQEKIDQQHINIEFLKNIDISFSPNVISLVHQLIKYIILPDSNLHATADHIEKSKKVFHQDVPEELLEEKKTIPKWDLKKIIFSGGVKCVNVNVLQSLSVPNIIPESPLQGTVSAYSIKLFATDFVASGSVTLRKVEEEKKVSSELFSIEGFGKCLEVGGISQCLDSKTYHYKGIDPSELPLYFLQRVNLIPDAPIVAAILVEDVHFQGKNNIKEENSQGRFTCTVGKQGSLGSGVSVLFTHDIIVISYSLVEVWRKVITDMVLNVRNYLRLRHVYDLLLLSQVSKKAVSNTSENLYGVLEKKQALKHLRASLYSLTFADCRSIQKFMHSHIGMEVDSKVEMRAIRNEYSELIEDEDHAPQIHTSKTSVRLRTDISFHLERLDLSVHSVDFKTKVYTKSIAKFNDILMRGKVEHSLNPLFETEYKKFESENAQKIRDISLILSVNCRAFSIDIHSQTLILLTSALGVFLIVKNKPFIKKLREKEKKNKNKNPQQNHGEIKEITHDVSASTHEPEGEKEIPVYQEKVVLKLNVFTNVNVQKATARAWMDKNSFAELSIDKFSLLFNQPKSSEEHMLAINNEENKSEKKSNLKMFNYTTPEKTNERTKEFISLFDVTVNDIRLNEFLFKEKDLNVHAYFAFDKLLINLPFADVWSASSVQFRLFVKTWYEAIKRKPNLPSFDISKDSSQPKQDQEQPKSPINFNIPAINIVLDLNDISAYFKLVDSFQMRYSLTKLTAHFKQNSKLDNNFMVHLFPHSFTLKSKNDEEFPNSNKWEGPRSTTLGSNEFRKIFILPEVIVSGSLENKDNNGTTQRILSTLIAIDYFENVVTSDLLNHVIVIQSAVTKEINKIIESLNKGVEDLEKIKNELPKAKKNVRSLNLFFDVKLLFEGIRITALGPSTALVVDSGSVNVTASNIEHVRVKMSLKGLNINMVDTHNIKWASTRKYNNRYSETSECYQWAQFQSNLQVQNFLDTKLSTTDKQSTKNFTLDISNTHLYLRPGCIEQALFLFKDYKQSVQTVFEKLKEARQKNRSEALTSLIKTGEEYYSLYSHQIKEKVASDASTFINSGVVRIMNTTLSMPFGDNPYFGFLTNEGPNFKPTCCLQVIIPAVGLSTMSESEDDVSATLDTLISTGKDSVSSQRVATCKVKSINIYLDEKPLKKSKYSFSMPTLHDFDQAKTKGKIEKIMMSLKLRVTTNEINGSGVIHVPGPDLNISPVIVRRALELGYDWFNPKRKIFNSYVESPKTQPQKQDQGVITPTKVRELTKRKIYFLITANIQPGVFNLVHNMTPNTLVRRKITDETAVAVEGKLPSVTVTALHKNPGTNTNRSTTHIQTGIHWDGVKLLPKSLFFVLEAVHEFKLWSKEEQKRRQNSATYKSKDQNTTEIEDTKEVFKPVAWMRMLKSVLLVQRIYRGFRARQLVKKLRSDKNLRSTYLKKTTKKEIKKKENASLQSDSFSLQCRINPFRVELSCFPLAETVTCFEFTSPFDIILSRTLRTVQTGNTKGTAIYLNVCLSCPIALIRCYHPLSPTPFVILTVAGIIGNLGSGFGNYLRSDDTPVYSGTLHVKKVSVEVSLPQMNHFFIMYTIWMDKYEEARKSLKIVRGDIKTTPKTQLVVLTNEEKEEKDQKRKKIIMEEISLESTSSKFGQLLISSFEIVSDMGPTLGKQKLYAEEISLFCKDKGRIVNEIEREPLHIGGYLGKFEGTFVGRLQGNISMNGIVVGLNRTFKKGGSSPTYKGSSEVFITALPTLIDLELNSAKILNISLNTLSITFCDIFDSTDGRQYHVETSVNSSGATVRLSKISASAFIYVFYKIKELATERKKAALDTLQGSVNFYNTEDASEKETEEEKSFEIKSLKIQSPTKQFLSLIPIGDIVFKGVNLKVYLYEKFTVEKDQFVPAGDWLEFGMDDYQLKFKRKGLMEDKSVERSLTLFLAKVALDRMTTPNKRSFILEVPGAHLTMNSLQTRSIPDVINYTFKTKFPKAITVTTNLNEYTFLQGLMKLYKSEVTNELEEHKKSVQQQSSSILKYPYLEFQRENSKVQFN</sequence>
<organism evidence="4">
    <name type="scientific">Naegleria gruberi</name>
    <name type="common">Amoeba</name>
    <dbReference type="NCBI Taxonomy" id="5762"/>
    <lineage>
        <taxon>Eukaryota</taxon>
        <taxon>Discoba</taxon>
        <taxon>Heterolobosea</taxon>
        <taxon>Tetramitia</taxon>
        <taxon>Eutetramitia</taxon>
        <taxon>Vahlkampfiidae</taxon>
        <taxon>Naegleria</taxon>
    </lineage>
</organism>
<feature type="compositionally biased region" description="Basic residues" evidence="1">
    <location>
        <begin position="1068"/>
        <end position="1082"/>
    </location>
</feature>
<dbReference type="InParanoid" id="D2VL45"/>
<dbReference type="STRING" id="5762.D2VL45"/>
<dbReference type="PANTHER" id="PTHR32085:SF3">
    <property type="entry name" value="PROTEIN CSF1"/>
    <property type="match status" value="1"/>
</dbReference>